<keyword evidence="1" id="KW-0472">Membrane</keyword>
<evidence type="ECO:0000256" key="1">
    <source>
        <dbReference type="ARBA" id="ARBA00023237"/>
    </source>
</evidence>
<evidence type="ECO:0000259" key="2">
    <source>
        <dbReference type="Pfam" id="PF13100"/>
    </source>
</evidence>
<name>A0A7V3ZYP1_UNCW3</name>
<organism evidence="5">
    <name type="scientific">candidate division WOR-3 bacterium</name>
    <dbReference type="NCBI Taxonomy" id="2052148"/>
    <lineage>
        <taxon>Bacteria</taxon>
        <taxon>Bacteria division WOR-3</taxon>
    </lineage>
</organism>
<dbReference type="Pfam" id="PF19838">
    <property type="entry name" value="LptD_2"/>
    <property type="match status" value="1"/>
</dbReference>
<comment type="caution">
    <text evidence="5">The sequence shown here is derived from an EMBL/GenBank/DDBJ whole genome shotgun (WGS) entry which is preliminary data.</text>
</comment>
<dbReference type="GO" id="GO:1990351">
    <property type="term" value="C:transporter complex"/>
    <property type="evidence" value="ECO:0007669"/>
    <property type="project" value="TreeGrafter"/>
</dbReference>
<keyword evidence="1" id="KW-0998">Cell outer membrane</keyword>
<evidence type="ECO:0000313" key="4">
    <source>
        <dbReference type="EMBL" id="HGL17873.1"/>
    </source>
</evidence>
<dbReference type="Pfam" id="PF13100">
    <property type="entry name" value="OstA_2"/>
    <property type="match status" value="1"/>
</dbReference>
<feature type="domain" description="LPS-assembly protein LptD central" evidence="3">
    <location>
        <begin position="149"/>
        <end position="561"/>
    </location>
</feature>
<dbReference type="AlphaFoldDB" id="A0A7V3ZYP1"/>
<sequence>MNLISFLIFVSSPLYFECKEILYFADSSIFILRDSSKIKKDNVELLADSIIFYKNEDKLKAFGNKAILIFGTDTLVGDSIYYNTRTKNGFAFTGKMRQEKGIYQGAKIAKDSTDTIYVKKGTFTTCEADIPHYYFESSESKVILRDMAIVKPVILKVHDIPVFLLPFWIFPLSKERKSGFLVPRFGTNSTDGKYFRNLSYYLVLNNYSDLTFSLDLFEKRGIRGNIELAFNRYRFGNLNLNYSLAQEWTPWRRRWTLNTNTTIGPFKGFRITGKGEYLSDNEVLNDYADVKENWLKRELSSYLSISKNFGRVAFSGILEDRLNLTTNRRTTRIPSIQVGLPHIKYGNFGLTGNIAFLREYSQIDTLNIKRWGAKFSGSASYNFRLFKFLRFSLTTYGFAGIADHDTSRNKYPVIKGFSYSANSGTVLYGKTVFGIGKIKFFTHTLQPSLSFSYQPEIENPQTNFYFLQYSSKERATLNVSLNNSFGVQLEKRKVDVINVNLSSSATILPKDSLPFFNNWFISVNTLTILPFSIRLTTTYLRETKEFKNPSVNLSLRTSLPLPFFNLEQTDTRNKISLSLNYTLTKGIFISQMLYANGNFDFGKSFRVSFSGSYDFDKKEVVSKSFSISKDLHCWEANLTYNSFGDRWDYNFKIYIKKLPDVKIEKSIFDLFLP</sequence>
<dbReference type="PANTHER" id="PTHR30189:SF1">
    <property type="entry name" value="LPS-ASSEMBLY PROTEIN LPTD"/>
    <property type="match status" value="1"/>
</dbReference>
<feature type="domain" description="Organic solvent tolerance-like N-terminal" evidence="2">
    <location>
        <begin position="31"/>
        <end position="87"/>
    </location>
</feature>
<dbReference type="EMBL" id="DTDJ01000043">
    <property type="protein sequence ID" value="HGL18034.1"/>
    <property type="molecule type" value="Genomic_DNA"/>
</dbReference>
<proteinExistence type="predicted"/>
<evidence type="ECO:0000259" key="3">
    <source>
        <dbReference type="Pfam" id="PF19838"/>
    </source>
</evidence>
<dbReference type="InterPro" id="IPR005653">
    <property type="entry name" value="OstA-like_N"/>
</dbReference>
<dbReference type="InterPro" id="IPR045659">
    <property type="entry name" value="LptD_2"/>
</dbReference>
<reference evidence="5" key="1">
    <citation type="journal article" date="2020" name="mSystems">
        <title>Genome- and Community-Level Interaction Insights into Carbon Utilization and Element Cycling Functions of Hydrothermarchaeota in Hydrothermal Sediment.</title>
        <authorList>
            <person name="Zhou Z."/>
            <person name="Liu Y."/>
            <person name="Xu W."/>
            <person name="Pan J."/>
            <person name="Luo Z.H."/>
            <person name="Li M."/>
        </authorList>
    </citation>
    <scope>NUCLEOTIDE SEQUENCE [LARGE SCALE GENOMIC DNA]</scope>
    <source>
        <strain evidence="5">SpSt-69</strain>
    </source>
</reference>
<protein>
    <submittedName>
        <fullName evidence="5">LPS-assembly protein LptD</fullName>
    </submittedName>
</protein>
<dbReference type="EMBL" id="DTDJ01000043">
    <property type="protein sequence ID" value="HGL17873.1"/>
    <property type="molecule type" value="Genomic_DNA"/>
</dbReference>
<accession>A0A7V3ZYP1</accession>
<evidence type="ECO:0000313" key="5">
    <source>
        <dbReference type="EMBL" id="HGL18034.1"/>
    </source>
</evidence>
<dbReference type="InterPro" id="IPR050218">
    <property type="entry name" value="LptD"/>
</dbReference>
<gene>
    <name evidence="4" type="ORF">ENU66_06075</name>
    <name evidence="5" type="ORF">ENU66_06890</name>
</gene>
<dbReference type="GO" id="GO:0009279">
    <property type="term" value="C:cell outer membrane"/>
    <property type="evidence" value="ECO:0007669"/>
    <property type="project" value="TreeGrafter"/>
</dbReference>
<dbReference type="PANTHER" id="PTHR30189">
    <property type="entry name" value="LPS-ASSEMBLY PROTEIN"/>
    <property type="match status" value="1"/>
</dbReference>